<dbReference type="InterPro" id="IPR001650">
    <property type="entry name" value="Helicase_C-like"/>
</dbReference>
<evidence type="ECO:0000256" key="5">
    <source>
        <dbReference type="ARBA" id="ARBA00022801"/>
    </source>
</evidence>
<dbReference type="SUPFAM" id="SSF57850">
    <property type="entry name" value="RING/U-box"/>
    <property type="match status" value="1"/>
</dbReference>
<dbReference type="InterPro" id="IPR013083">
    <property type="entry name" value="Znf_RING/FYVE/PHD"/>
</dbReference>
<evidence type="ECO:0000259" key="14">
    <source>
        <dbReference type="PROSITE" id="PS51194"/>
    </source>
</evidence>
<evidence type="ECO:0000313" key="16">
    <source>
        <dbReference type="Proteomes" id="UP000186804"/>
    </source>
</evidence>
<dbReference type="InterPro" id="IPR050628">
    <property type="entry name" value="SNF2_RAD54_helicase_TF"/>
</dbReference>
<dbReference type="SMART" id="SM00490">
    <property type="entry name" value="HELICc"/>
    <property type="match status" value="1"/>
</dbReference>
<feature type="domain" description="RING-type" evidence="13">
    <location>
        <begin position="1026"/>
        <end position="1083"/>
    </location>
</feature>
<evidence type="ECO:0000256" key="8">
    <source>
        <dbReference type="ARBA" id="ARBA00022840"/>
    </source>
</evidence>
<dbReference type="Gene3D" id="3.30.1740.10">
    <property type="entry name" value="Zinc finger, PARP-type"/>
    <property type="match status" value="1"/>
</dbReference>
<evidence type="ECO:0000259" key="12">
    <source>
        <dbReference type="PROSITE" id="PS50064"/>
    </source>
</evidence>
<dbReference type="GeneID" id="92365202"/>
<dbReference type="Gene3D" id="3.40.50.300">
    <property type="entry name" value="P-loop containing nucleotide triphosphate hydrolases"/>
    <property type="match status" value="1"/>
</dbReference>
<keyword evidence="16" id="KW-1185">Reference proteome</keyword>
<dbReference type="InterPro" id="IPR038718">
    <property type="entry name" value="SNF2-like_sf"/>
</dbReference>
<dbReference type="GO" id="GO:0005634">
    <property type="term" value="C:nucleus"/>
    <property type="evidence" value="ECO:0007669"/>
    <property type="project" value="UniProtKB-SubCell"/>
</dbReference>
<evidence type="ECO:0000313" key="15">
    <source>
        <dbReference type="EMBL" id="OII72851.1"/>
    </source>
</evidence>
<dbReference type="InterPro" id="IPR002464">
    <property type="entry name" value="DNA/RNA_helicase_DEAH_CS"/>
</dbReference>
<evidence type="ECO:0000256" key="9">
    <source>
        <dbReference type="ARBA" id="ARBA00023242"/>
    </source>
</evidence>
<dbReference type="GO" id="GO:0004386">
    <property type="term" value="F:helicase activity"/>
    <property type="evidence" value="ECO:0007669"/>
    <property type="project" value="UniProtKB-KW"/>
</dbReference>
<dbReference type="SMART" id="SM00487">
    <property type="entry name" value="DEXDc"/>
    <property type="match status" value="1"/>
</dbReference>
<sequence length="1357" mass="156469">MLNSDLENTIKPKAIVLLKDAFWDPIIKEWISSYSFGELPSEQLERILAKLFIIMVSPSNISRCVVCGKNIVKGTYRIGAPEYDRRGRYGIINRWYHKDKCSQRILKSAIIGLNLNNDSMEDVLNEKFDEIIYGWMDLPEEIKKSIITLSTSEDIDEKHEIIDSDDLVRREIVEIRESPVNMIFELLKFQKEGLAWMCKQEMPNSLANGGILADEMGMGKTIQMIALMLEHTWPPVANKSNLDIKLKDKIYGGVTKKNQEYNCEITGQNLVIAPVAAVLQWRQEIERFSKPGVLKVHIYHGNKRSSTSSAYGNINLDEANVVITTYPTLEAEYRRISSLFKIKCPYCNRNYLKQTLKLHLKYFCGPNSIRTEKQALTQRKNEGLEKSMRTLKIGIDPNIDKAKQMETIASNLPTISNVYREILAKANLLDEVSSGIPWFQKRSKIKVSTKDIKSELGKYDLKETNKELVNNLVKVNDVSDEIDNPSEIITESSNIKKIFKKRVRKSRNFDTNDNKFKTTKKNKKCEDMIDDGLEVIKSQQFEDSIIKEFLTWGNIKLPLKLNTAKNIQNFLNNIKGKTLELSKKYGIEESILQSLVKLLELSTRTKKADLISFVEDILNKILDSNNNNNNNNNKSNIIKRRSPRLAKLTEKNKTFIEYKELDSDNTFDDSGSDFNELSSYYTNSDDTILDKKSSDNHNSYKSRKIKNRNSSKIKLRNVSSNDYSSSCDENIDIQEILNGDDSDNNNNDDDEVSILASLRHNSPIFRKVWGRIILDEAHRIKARTTSTAKAIFALQSFGTKWCLTGTPLQNRVGELYSLVRFIGYSPYAYYFCQKRNCNCRELNYVMHMKFCPNCNHARSSHYSYFNKMIINPIKRYGFSGEGRKALKRLKDEILDVVLLRRTKVQRQEDIKLPPLNVRIRYDNLSLPEKDFYTSLYQCSKIQFDTYVQEGTILHNYAHVFDLISRLRQAADHPYLIVYGQLRPPVTEEINNEDNIKEDSNLDISKNKKSINLIPSKSRAATDEDLCYICMDNVLNSDRVIGKCYHSFHRDCLIDYMNQAPQVEIPKELEDGTETMGVLGCPCCYAPLTVDLRIHNNKKTFELGQYYDNNDSLKDDEQEEEIERQLERRQLAKEMGILKDENNMGLNEIEKQKFDDNLLKNDSYIFEHVRNKNIIRQIKSEGFESSTKINALLDEINQMILSDPDAKGIIFSQFTNMLDLVMYKLKKSNIDCALLAGSMTMIQRNSILYSFNKFPDLKLLLISLKAGGEGLNLQVANYVFLLDPWWNPAVELQAFQRAHRIGQTKPVTAIRFIIKDTIEERMVQLQEKKQLVFDGTVGASNQALQKLNTEDLKFLFQN</sequence>
<dbReference type="PROSITE" id="PS50089">
    <property type="entry name" value="ZF_RING_2"/>
    <property type="match status" value="1"/>
</dbReference>
<dbReference type="InterPro" id="IPR001510">
    <property type="entry name" value="Znf_PARP"/>
</dbReference>
<accession>A0A1J4MHB7</accession>
<evidence type="ECO:0000256" key="7">
    <source>
        <dbReference type="ARBA" id="ARBA00022833"/>
    </source>
</evidence>
<keyword evidence="3" id="KW-0547">Nucleotide-binding</keyword>
<reference evidence="15 16" key="1">
    <citation type="submission" date="2016-10" db="EMBL/GenBank/DDBJ databases">
        <title>Reductive evolution of mitochondrial metabolism and differential evolution of invasion-related proteins in Cryptosporidium.</title>
        <authorList>
            <person name="Liu S."/>
            <person name="Roellig D.M."/>
            <person name="Guo Y."/>
            <person name="Li N."/>
            <person name="Frace M.A."/>
            <person name="Tang K."/>
            <person name="Zhang L."/>
            <person name="Feng Y."/>
            <person name="Xiao L."/>
        </authorList>
    </citation>
    <scope>NUCLEOTIDE SEQUENCE [LARGE SCALE GENOMIC DNA]</scope>
    <source>
        <strain evidence="15">30847</strain>
    </source>
</reference>
<evidence type="ECO:0000256" key="2">
    <source>
        <dbReference type="ARBA" id="ARBA00022723"/>
    </source>
</evidence>
<feature type="domain" description="Helicase C-terminal" evidence="14">
    <location>
        <begin position="1187"/>
        <end position="1347"/>
    </location>
</feature>
<dbReference type="GO" id="GO:0003677">
    <property type="term" value="F:DNA binding"/>
    <property type="evidence" value="ECO:0007669"/>
    <property type="project" value="InterPro"/>
</dbReference>
<dbReference type="Gene3D" id="3.40.50.10810">
    <property type="entry name" value="Tandem AAA-ATPase domain"/>
    <property type="match status" value="2"/>
</dbReference>
<dbReference type="InterPro" id="IPR000330">
    <property type="entry name" value="SNF2_N"/>
</dbReference>
<dbReference type="InterPro" id="IPR049730">
    <property type="entry name" value="SNF2/RAD54-like_C"/>
</dbReference>
<evidence type="ECO:0000259" key="13">
    <source>
        <dbReference type="PROSITE" id="PS50089"/>
    </source>
</evidence>
<dbReference type="InterPro" id="IPR014001">
    <property type="entry name" value="Helicase_ATP-bd"/>
</dbReference>
<dbReference type="Pfam" id="PF00176">
    <property type="entry name" value="SNF2-rel_dom"/>
    <property type="match status" value="2"/>
</dbReference>
<dbReference type="PROSITE" id="PS50064">
    <property type="entry name" value="ZF_PARP_2"/>
    <property type="match status" value="1"/>
</dbReference>
<dbReference type="SMART" id="SM01336">
    <property type="entry name" value="zf-PARP"/>
    <property type="match status" value="1"/>
</dbReference>
<evidence type="ECO:0000256" key="11">
    <source>
        <dbReference type="SAM" id="MobiDB-lite"/>
    </source>
</evidence>
<keyword evidence="8" id="KW-0067">ATP-binding</keyword>
<evidence type="ECO:0000256" key="3">
    <source>
        <dbReference type="ARBA" id="ARBA00022741"/>
    </source>
</evidence>
<evidence type="ECO:0000256" key="1">
    <source>
        <dbReference type="ARBA" id="ARBA00004123"/>
    </source>
</evidence>
<dbReference type="EMBL" id="LRBS01000109">
    <property type="protein sequence ID" value="OII72851.1"/>
    <property type="molecule type" value="Genomic_DNA"/>
</dbReference>
<comment type="subcellular location">
    <subcellularLocation>
        <location evidence="1">Nucleus</location>
    </subcellularLocation>
</comment>
<organism evidence="15 16">
    <name type="scientific">Cryptosporidium andersoni</name>
    <dbReference type="NCBI Taxonomy" id="117008"/>
    <lineage>
        <taxon>Eukaryota</taxon>
        <taxon>Sar</taxon>
        <taxon>Alveolata</taxon>
        <taxon>Apicomplexa</taxon>
        <taxon>Conoidasida</taxon>
        <taxon>Coccidia</taxon>
        <taxon>Eucoccidiorida</taxon>
        <taxon>Eimeriorina</taxon>
        <taxon>Cryptosporidiidae</taxon>
        <taxon>Cryptosporidium</taxon>
    </lineage>
</organism>
<dbReference type="Pfam" id="PF00271">
    <property type="entry name" value="Helicase_C"/>
    <property type="match status" value="1"/>
</dbReference>
<dbReference type="SUPFAM" id="SSF57716">
    <property type="entry name" value="Glucocorticoid receptor-like (DNA-binding domain)"/>
    <property type="match status" value="1"/>
</dbReference>
<dbReference type="GO" id="GO:0006289">
    <property type="term" value="P:nucleotide-excision repair"/>
    <property type="evidence" value="ECO:0007669"/>
    <property type="project" value="TreeGrafter"/>
</dbReference>
<proteinExistence type="predicted"/>
<protein>
    <submittedName>
        <fullName evidence="15">SNF2 family N-terminal domain-containing protein</fullName>
    </submittedName>
</protein>
<keyword evidence="5" id="KW-0378">Hydrolase</keyword>
<keyword evidence="9" id="KW-0539">Nucleus</keyword>
<dbReference type="InterPro" id="IPR001841">
    <property type="entry name" value="Znf_RING"/>
</dbReference>
<dbReference type="InterPro" id="IPR027417">
    <property type="entry name" value="P-loop_NTPase"/>
</dbReference>
<dbReference type="InterPro" id="IPR036957">
    <property type="entry name" value="Znf_PARP_sf"/>
</dbReference>
<dbReference type="CDD" id="cd18793">
    <property type="entry name" value="SF2_C_SNF"/>
    <property type="match status" value="1"/>
</dbReference>
<dbReference type="GO" id="GO:0016787">
    <property type="term" value="F:hydrolase activity"/>
    <property type="evidence" value="ECO:0007669"/>
    <property type="project" value="UniProtKB-KW"/>
</dbReference>
<evidence type="ECO:0000256" key="4">
    <source>
        <dbReference type="ARBA" id="ARBA00022771"/>
    </source>
</evidence>
<evidence type="ECO:0000256" key="10">
    <source>
        <dbReference type="PROSITE-ProRule" id="PRU00175"/>
    </source>
</evidence>
<dbReference type="GO" id="GO:0005524">
    <property type="term" value="F:ATP binding"/>
    <property type="evidence" value="ECO:0007669"/>
    <property type="project" value="UniProtKB-KW"/>
</dbReference>
<comment type="caution">
    <text evidence="15">The sequence shown here is derived from an EMBL/GenBank/DDBJ whole genome shotgun (WGS) entry which is preliminary data.</text>
</comment>
<name>A0A1J4MHB7_9CRYT</name>
<dbReference type="VEuPathDB" id="CryptoDB:cand_010170"/>
<feature type="domain" description="PARP-type" evidence="12">
    <location>
        <begin position="52"/>
        <end position="97"/>
    </location>
</feature>
<dbReference type="RefSeq" id="XP_067067089.1">
    <property type="nucleotide sequence ID" value="XM_067211256.1"/>
</dbReference>
<keyword evidence="4 10" id="KW-0863">Zinc-finger</keyword>
<dbReference type="PROSITE" id="PS00690">
    <property type="entry name" value="DEAH_ATP_HELICASE"/>
    <property type="match status" value="1"/>
</dbReference>
<dbReference type="GO" id="GO:0008094">
    <property type="term" value="F:ATP-dependent activity, acting on DNA"/>
    <property type="evidence" value="ECO:0007669"/>
    <property type="project" value="TreeGrafter"/>
</dbReference>
<gene>
    <name evidence="15" type="ORF">cand_010170</name>
</gene>
<dbReference type="Proteomes" id="UP000186804">
    <property type="component" value="Unassembled WGS sequence"/>
</dbReference>
<dbReference type="PANTHER" id="PTHR45626">
    <property type="entry name" value="TRANSCRIPTION TERMINATION FACTOR 2-RELATED"/>
    <property type="match status" value="1"/>
</dbReference>
<dbReference type="OrthoDB" id="448448at2759"/>
<feature type="region of interest" description="Disordered" evidence="11">
    <location>
        <begin position="688"/>
        <end position="707"/>
    </location>
</feature>
<keyword evidence="6" id="KW-0347">Helicase</keyword>
<evidence type="ECO:0000256" key="6">
    <source>
        <dbReference type="ARBA" id="ARBA00022806"/>
    </source>
</evidence>
<dbReference type="SMART" id="SM00184">
    <property type="entry name" value="RING"/>
    <property type="match status" value="1"/>
</dbReference>
<dbReference type="GO" id="GO:0008270">
    <property type="term" value="F:zinc ion binding"/>
    <property type="evidence" value="ECO:0007669"/>
    <property type="project" value="UniProtKB-KW"/>
</dbReference>
<keyword evidence="2" id="KW-0479">Metal-binding</keyword>
<dbReference type="SUPFAM" id="SSF52540">
    <property type="entry name" value="P-loop containing nucleoside triphosphate hydrolases"/>
    <property type="match status" value="3"/>
</dbReference>
<dbReference type="PROSITE" id="PS51194">
    <property type="entry name" value="HELICASE_CTER"/>
    <property type="match status" value="1"/>
</dbReference>
<dbReference type="PANTHER" id="PTHR45626:SF12">
    <property type="entry name" value="DNA REPAIR PROTEIN RAD16"/>
    <property type="match status" value="1"/>
</dbReference>
<keyword evidence="7" id="KW-0862">Zinc</keyword>
<dbReference type="Gene3D" id="3.30.40.10">
    <property type="entry name" value="Zinc/RING finger domain, C3HC4 (zinc finger)"/>
    <property type="match status" value="1"/>
</dbReference>